<dbReference type="SUPFAM" id="SSF50475">
    <property type="entry name" value="FMN-binding split barrel"/>
    <property type="match status" value="1"/>
</dbReference>
<evidence type="ECO:0000313" key="3">
    <source>
        <dbReference type="Proteomes" id="UP000076532"/>
    </source>
</evidence>
<organism evidence="2 3">
    <name type="scientific">Athelia psychrophila</name>
    <dbReference type="NCBI Taxonomy" id="1759441"/>
    <lineage>
        <taxon>Eukaryota</taxon>
        <taxon>Fungi</taxon>
        <taxon>Dikarya</taxon>
        <taxon>Basidiomycota</taxon>
        <taxon>Agaricomycotina</taxon>
        <taxon>Agaricomycetes</taxon>
        <taxon>Agaricomycetidae</taxon>
        <taxon>Atheliales</taxon>
        <taxon>Atheliaceae</taxon>
        <taxon>Athelia</taxon>
    </lineage>
</organism>
<feature type="domain" description="General stress protein FMN-binding split barrel" evidence="1">
    <location>
        <begin position="24"/>
        <end position="178"/>
    </location>
</feature>
<keyword evidence="3" id="KW-1185">Reference proteome</keyword>
<gene>
    <name evidence="2" type="ORF">FIBSPDRAFT_739199</name>
</gene>
<sequence>MAANPLDPYVAKATDHPKISPQEKIKGVHEIIKAVKSAMLTTRAADGHMHSRAMAPAGPHEDSQLTLYFIGNNVSDKFDEIANDQHVNVSFSDHSTTNWVSYCGIARVSQDRDLIKKHWSKLTAAWFGDLKDGVHKGDENDPRVSIIEVVPDEIRYWITKSGTISQGAQVAFGAVTGHAAAPGELRTISKDEIQLTQGLNTN</sequence>
<proteinExistence type="predicted"/>
<dbReference type="PANTHER" id="PTHR34818">
    <property type="entry name" value="PROTEIN BLI-3"/>
    <property type="match status" value="1"/>
</dbReference>
<dbReference type="OrthoDB" id="434253at2759"/>
<dbReference type="InterPro" id="IPR052917">
    <property type="entry name" value="Stress-Dev_Protein"/>
</dbReference>
<dbReference type="STRING" id="436010.A0A166KZ62"/>
<name>A0A166KZ62_9AGAM</name>
<evidence type="ECO:0000313" key="2">
    <source>
        <dbReference type="EMBL" id="KZP22403.1"/>
    </source>
</evidence>
<accession>A0A166KZ62</accession>
<dbReference type="AlphaFoldDB" id="A0A166KZ62"/>
<evidence type="ECO:0000259" key="1">
    <source>
        <dbReference type="Pfam" id="PF16242"/>
    </source>
</evidence>
<dbReference type="Gene3D" id="2.30.110.10">
    <property type="entry name" value="Electron Transport, Fmn-binding Protein, Chain A"/>
    <property type="match status" value="1"/>
</dbReference>
<dbReference type="InterPro" id="IPR038725">
    <property type="entry name" value="YdaG_split_barrel_FMN-bd"/>
</dbReference>
<dbReference type="PANTHER" id="PTHR34818:SF1">
    <property type="entry name" value="PROTEIN BLI-3"/>
    <property type="match status" value="1"/>
</dbReference>
<dbReference type="EMBL" id="KV417540">
    <property type="protein sequence ID" value="KZP22403.1"/>
    <property type="molecule type" value="Genomic_DNA"/>
</dbReference>
<dbReference type="Proteomes" id="UP000076532">
    <property type="component" value="Unassembled WGS sequence"/>
</dbReference>
<dbReference type="Pfam" id="PF16242">
    <property type="entry name" value="Pyrid_ox_like"/>
    <property type="match status" value="1"/>
</dbReference>
<reference evidence="2 3" key="1">
    <citation type="journal article" date="2016" name="Mol. Biol. Evol.">
        <title>Comparative Genomics of Early-Diverging Mushroom-Forming Fungi Provides Insights into the Origins of Lignocellulose Decay Capabilities.</title>
        <authorList>
            <person name="Nagy L.G."/>
            <person name="Riley R."/>
            <person name="Tritt A."/>
            <person name="Adam C."/>
            <person name="Daum C."/>
            <person name="Floudas D."/>
            <person name="Sun H."/>
            <person name="Yadav J.S."/>
            <person name="Pangilinan J."/>
            <person name="Larsson K.H."/>
            <person name="Matsuura K."/>
            <person name="Barry K."/>
            <person name="Labutti K."/>
            <person name="Kuo R."/>
            <person name="Ohm R.A."/>
            <person name="Bhattacharya S.S."/>
            <person name="Shirouzu T."/>
            <person name="Yoshinaga Y."/>
            <person name="Martin F.M."/>
            <person name="Grigoriev I.V."/>
            <person name="Hibbett D.S."/>
        </authorList>
    </citation>
    <scope>NUCLEOTIDE SEQUENCE [LARGE SCALE GENOMIC DNA]</scope>
    <source>
        <strain evidence="2 3">CBS 109695</strain>
    </source>
</reference>
<protein>
    <recommendedName>
        <fullName evidence="1">General stress protein FMN-binding split barrel domain-containing protein</fullName>
    </recommendedName>
</protein>
<dbReference type="InterPro" id="IPR012349">
    <property type="entry name" value="Split_barrel_FMN-bd"/>
</dbReference>